<feature type="domain" description="Glycosyl hydrolase family 95 catalytic" evidence="3">
    <location>
        <begin position="292"/>
        <end position="696"/>
    </location>
</feature>
<dbReference type="Gene3D" id="1.50.10.10">
    <property type="match status" value="1"/>
</dbReference>
<evidence type="ECO:0000259" key="3">
    <source>
        <dbReference type="Pfam" id="PF22124"/>
    </source>
</evidence>
<reference evidence="4 5" key="1">
    <citation type="submission" date="2021-03" db="EMBL/GenBank/DDBJ databases">
        <title>Aliifodinibius sp. nov., a new bacterium isolated from saline soil.</title>
        <authorList>
            <person name="Galisteo C."/>
            <person name="De La Haba R."/>
            <person name="Sanchez-Porro C."/>
            <person name="Ventosa A."/>
        </authorList>
    </citation>
    <scope>NUCLEOTIDE SEQUENCE [LARGE SCALE GENOMIC DNA]</scope>
    <source>
        <strain evidence="4 5">1BSP15-2V2</strain>
    </source>
</reference>
<dbReference type="Pfam" id="PF21307">
    <property type="entry name" value="Glyco_hydro_95_C"/>
    <property type="match status" value="1"/>
</dbReference>
<evidence type="ECO:0000259" key="1">
    <source>
        <dbReference type="Pfam" id="PF14498"/>
    </source>
</evidence>
<dbReference type="InterPro" id="IPR054363">
    <property type="entry name" value="GH95_cat"/>
</dbReference>
<protein>
    <submittedName>
        <fullName evidence="4">Glycoside hydrolase family 95 protein</fullName>
    </submittedName>
</protein>
<dbReference type="PANTHER" id="PTHR31084">
    <property type="entry name" value="ALPHA-L-FUCOSIDASE 2"/>
    <property type="match status" value="1"/>
</dbReference>
<gene>
    <name evidence="4" type="ORF">J6I44_13670</name>
</gene>
<dbReference type="RefSeq" id="WP_265766697.1">
    <property type="nucleotide sequence ID" value="NZ_JAGGJA010000009.1"/>
</dbReference>
<dbReference type="GO" id="GO:0016787">
    <property type="term" value="F:hydrolase activity"/>
    <property type="evidence" value="ECO:0007669"/>
    <property type="project" value="UniProtKB-KW"/>
</dbReference>
<feature type="domain" description="Glycosyl hydrolase family 95 N-terminal" evidence="1">
    <location>
        <begin position="40"/>
        <end position="274"/>
    </location>
</feature>
<evidence type="ECO:0000259" key="2">
    <source>
        <dbReference type="Pfam" id="PF21307"/>
    </source>
</evidence>
<evidence type="ECO:0000313" key="5">
    <source>
        <dbReference type="Proteomes" id="UP001207918"/>
    </source>
</evidence>
<evidence type="ECO:0000313" key="4">
    <source>
        <dbReference type="EMBL" id="MCW9707910.1"/>
    </source>
</evidence>
<dbReference type="EMBL" id="JAGGJA010000009">
    <property type="protein sequence ID" value="MCW9707910.1"/>
    <property type="molecule type" value="Genomic_DNA"/>
</dbReference>
<dbReference type="Pfam" id="PF14498">
    <property type="entry name" value="Glyco_hyd_65N_2"/>
    <property type="match status" value="1"/>
</dbReference>
<accession>A0ABT3PQ02</accession>
<dbReference type="Proteomes" id="UP001207918">
    <property type="component" value="Unassembled WGS sequence"/>
</dbReference>
<dbReference type="InterPro" id="IPR016518">
    <property type="entry name" value="Alpha-L-fucosidase"/>
</dbReference>
<keyword evidence="5" id="KW-1185">Reference proteome</keyword>
<proteinExistence type="predicted"/>
<dbReference type="SUPFAM" id="SSF48208">
    <property type="entry name" value="Six-hairpin glycosidases"/>
    <property type="match status" value="1"/>
</dbReference>
<organism evidence="4 5">
    <name type="scientific">Fodinibius salsisoli</name>
    <dbReference type="NCBI Taxonomy" id="2820877"/>
    <lineage>
        <taxon>Bacteria</taxon>
        <taxon>Pseudomonadati</taxon>
        <taxon>Balneolota</taxon>
        <taxon>Balneolia</taxon>
        <taxon>Balneolales</taxon>
        <taxon>Balneolaceae</taxon>
        <taxon>Fodinibius</taxon>
    </lineage>
</organism>
<dbReference type="InterPro" id="IPR027414">
    <property type="entry name" value="GH95_N_dom"/>
</dbReference>
<sequence>MHPNTVEKMMSRASRRFLMVLIILFYGSSNINAQSQDLRLWYDEPAQQWTEALPIGNGSLGTMIFGGVHHERIQLNEESVWTGHPIERGNPEAKTYLDSVRTLLFSGEYVAAEKMAQEKLMGKRLEGGTHTYQTLGNLYLDFGDSTAFKHYRRAIDLNKSVAKVEYQKEGITYKRELFSSNPDQLMAIKITADQQEALSFRIKLNRPGAGEKVTVDGNKIIMQEHVGGGEGVRYTARLKVTRKGGAVTATDSTLKVTKSDEVIILLTAATDYKGGDPDAITQNRMEEASSCSYNELKKRHVKDYQQLFNRVTLDVTPDPVDELATDRRLHRVKEGGVAPHLSELYFQYGRYLLISSSRPGSLPANLQGIWAQGMAPPWNADYHTNINLQMNYWPADVTNLSETTLPLFDFVENLNKRGARTAEETYGSRGMVVHHTTDVWHFTDPIGQTYWGLWPMGGAWLAMHFWDHYQFTEDENFLKERAYPQMKKAATFFVDYLVEDPETGHWVTGPSMSPENQYITADGQKASITMGPTMDMEILHELFAATIEASKKLDQDGAFRDTLVTLKENLAPVRIGKNGTIMEWNEDFEEVDPGHRHISHLYSLYPGDAINARETPALFEAAGETIDRRLRHGGGHTGWSRAWIINFFARLHDGERAHENLLALFRKSTLPNLFDTHPPFQIDGNFGGTAGIAEMLLQSHAGYIEFLPALPKAWSAGNMQGLRARGGITVDITWKNSVLQEAVLTADQEGLYNLHYQGKTVEIKLQSGSPTTVTKQLFD</sequence>
<feature type="domain" description="Alpha fucosidase A-like C-terminal" evidence="2">
    <location>
        <begin position="698"/>
        <end position="766"/>
    </location>
</feature>
<comment type="caution">
    <text evidence="4">The sequence shown here is derived from an EMBL/GenBank/DDBJ whole genome shotgun (WGS) entry which is preliminary data.</text>
</comment>
<dbReference type="InterPro" id="IPR012341">
    <property type="entry name" value="6hp_glycosidase-like_sf"/>
</dbReference>
<dbReference type="PANTHER" id="PTHR31084:SF0">
    <property type="entry name" value="ALPHA-L-FUCOSIDASE 2"/>
    <property type="match status" value="1"/>
</dbReference>
<dbReference type="PIRSF" id="PIRSF007663">
    <property type="entry name" value="UCP007663"/>
    <property type="match status" value="1"/>
</dbReference>
<dbReference type="InterPro" id="IPR008928">
    <property type="entry name" value="6-hairpin_glycosidase_sf"/>
</dbReference>
<keyword evidence="4" id="KW-0378">Hydrolase</keyword>
<name>A0ABT3PQ02_9BACT</name>
<dbReference type="InterPro" id="IPR049053">
    <property type="entry name" value="AFCA-like_C"/>
</dbReference>
<dbReference type="Pfam" id="PF22124">
    <property type="entry name" value="Glyco_hydro_95_cat"/>
    <property type="match status" value="1"/>
</dbReference>